<dbReference type="Proteomes" id="UP000319836">
    <property type="component" value="Unassembled WGS sequence"/>
</dbReference>
<comment type="subcellular location">
    <subcellularLocation>
        <location evidence="1">Cell inner membrane</location>
    </subcellularLocation>
</comment>
<evidence type="ECO:0000256" key="2">
    <source>
        <dbReference type="ARBA" id="ARBA00022475"/>
    </source>
</evidence>
<evidence type="ECO:0000313" key="8">
    <source>
        <dbReference type="EMBL" id="TMQ73446.1"/>
    </source>
</evidence>
<keyword evidence="2" id="KW-1003">Cell membrane</keyword>
<dbReference type="EMBL" id="VBPA01000003">
    <property type="protein sequence ID" value="TMQ73446.1"/>
    <property type="molecule type" value="Genomic_DNA"/>
</dbReference>
<protein>
    <submittedName>
        <fullName evidence="8">Lysophospholipid acyltransferase family protein</fullName>
    </submittedName>
</protein>
<keyword evidence="6 8" id="KW-0012">Acyltransferase</keyword>
<evidence type="ECO:0000256" key="5">
    <source>
        <dbReference type="ARBA" id="ARBA00023136"/>
    </source>
</evidence>
<organism evidence="8 9">
    <name type="scientific">Eiseniibacteriota bacterium</name>
    <dbReference type="NCBI Taxonomy" id="2212470"/>
    <lineage>
        <taxon>Bacteria</taxon>
        <taxon>Candidatus Eiseniibacteriota</taxon>
    </lineage>
</organism>
<evidence type="ECO:0000256" key="4">
    <source>
        <dbReference type="ARBA" id="ARBA00022679"/>
    </source>
</evidence>
<evidence type="ECO:0000256" key="3">
    <source>
        <dbReference type="ARBA" id="ARBA00022519"/>
    </source>
</evidence>
<feature type="region of interest" description="Disordered" evidence="7">
    <location>
        <begin position="1"/>
        <end position="77"/>
    </location>
</feature>
<dbReference type="GO" id="GO:0009247">
    <property type="term" value="P:glycolipid biosynthetic process"/>
    <property type="evidence" value="ECO:0007669"/>
    <property type="project" value="UniProtKB-ARBA"/>
</dbReference>
<dbReference type="InterPro" id="IPR004960">
    <property type="entry name" value="LipA_acyltrans"/>
</dbReference>
<sequence>MSPPAAPRRRSLRGGARRDRRDRALARRARVAGDGRRRPADRRGARVAGARDQGAHAGSARAPRRPRAGRDAGGAAVARVGRERAPLAGAALVARRAVKGTRRFEALLVRGLAAGLERMPWPRALRVGADLGDAARRLGIRRRVAEDNLRIAFPDASRAARAAVLTAHYRELGRVAAEYPRLAALAQASDGEVVARATGLEHLEAARRGGRGAILVTGHYGHFELLGAWLGGRHPVDFVVQPLSNPAVEDLLAGWRMDAGVGAIPIGAGVRRVFEALRANRWVALVADQDARSHGVFVPFYGRLSSTPKGPAELALRTRAPLLMGFAHRLPDGRHEIVMKPPLEPRDRRAPGAVEALTACHTALLEAEIRRHPEAWFWLHRRWKTTPPTEPARGGT</sequence>
<name>A0A538UC22_UNCEI</name>
<reference evidence="8 9" key="1">
    <citation type="journal article" date="2019" name="Nat. Microbiol.">
        <title>Mediterranean grassland soil C-N compound turnover is dependent on rainfall and depth, and is mediated by genomically divergent microorganisms.</title>
        <authorList>
            <person name="Diamond S."/>
            <person name="Andeer P.F."/>
            <person name="Li Z."/>
            <person name="Crits-Christoph A."/>
            <person name="Burstein D."/>
            <person name="Anantharaman K."/>
            <person name="Lane K.R."/>
            <person name="Thomas B.C."/>
            <person name="Pan C."/>
            <person name="Northen T.R."/>
            <person name="Banfield J.F."/>
        </authorList>
    </citation>
    <scope>NUCLEOTIDE SEQUENCE [LARGE SCALE GENOMIC DNA]</scope>
    <source>
        <strain evidence="8">WS_10</strain>
    </source>
</reference>
<dbReference type="PANTHER" id="PTHR30606:SF10">
    <property type="entry name" value="PHOSPHATIDYLINOSITOL MANNOSIDE ACYLTRANSFERASE"/>
    <property type="match status" value="1"/>
</dbReference>
<dbReference type="AlphaFoldDB" id="A0A538UC22"/>
<comment type="caution">
    <text evidence="8">The sequence shown here is derived from an EMBL/GenBank/DDBJ whole genome shotgun (WGS) entry which is preliminary data.</text>
</comment>
<evidence type="ECO:0000256" key="7">
    <source>
        <dbReference type="SAM" id="MobiDB-lite"/>
    </source>
</evidence>
<dbReference type="PANTHER" id="PTHR30606">
    <property type="entry name" value="LIPID A BIOSYNTHESIS LAUROYL ACYLTRANSFERASE"/>
    <property type="match status" value="1"/>
</dbReference>
<gene>
    <name evidence="8" type="ORF">E6K80_00075</name>
</gene>
<feature type="compositionally biased region" description="Low complexity" evidence="7">
    <location>
        <begin position="46"/>
        <end position="61"/>
    </location>
</feature>
<dbReference type="Pfam" id="PF03279">
    <property type="entry name" value="Lip_A_acyltrans"/>
    <property type="match status" value="1"/>
</dbReference>
<keyword evidence="5" id="KW-0472">Membrane</keyword>
<evidence type="ECO:0000256" key="6">
    <source>
        <dbReference type="ARBA" id="ARBA00023315"/>
    </source>
</evidence>
<proteinExistence type="predicted"/>
<dbReference type="GO" id="GO:0016746">
    <property type="term" value="F:acyltransferase activity"/>
    <property type="evidence" value="ECO:0007669"/>
    <property type="project" value="UniProtKB-KW"/>
</dbReference>
<keyword evidence="4 8" id="KW-0808">Transferase</keyword>
<dbReference type="CDD" id="cd07984">
    <property type="entry name" value="LPLAT_LABLAT-like"/>
    <property type="match status" value="1"/>
</dbReference>
<keyword evidence="3" id="KW-0997">Cell inner membrane</keyword>
<feature type="compositionally biased region" description="Basic and acidic residues" evidence="7">
    <location>
        <begin position="16"/>
        <end position="44"/>
    </location>
</feature>
<accession>A0A538UC22</accession>
<dbReference type="GO" id="GO:0005886">
    <property type="term" value="C:plasma membrane"/>
    <property type="evidence" value="ECO:0007669"/>
    <property type="project" value="UniProtKB-SubCell"/>
</dbReference>
<evidence type="ECO:0000313" key="9">
    <source>
        <dbReference type="Proteomes" id="UP000319836"/>
    </source>
</evidence>
<evidence type="ECO:0000256" key="1">
    <source>
        <dbReference type="ARBA" id="ARBA00004533"/>
    </source>
</evidence>